<accession>A0ABQ9H9H4</accession>
<dbReference type="Gene3D" id="3.30.420.10">
    <property type="entry name" value="Ribonuclease H-like superfamily/Ribonuclease H"/>
    <property type="match status" value="1"/>
</dbReference>
<evidence type="ECO:0000313" key="2">
    <source>
        <dbReference type="Proteomes" id="UP001159363"/>
    </source>
</evidence>
<gene>
    <name evidence="1" type="ORF">PR048_017358</name>
</gene>
<organism evidence="1 2">
    <name type="scientific">Dryococelus australis</name>
    <dbReference type="NCBI Taxonomy" id="614101"/>
    <lineage>
        <taxon>Eukaryota</taxon>
        <taxon>Metazoa</taxon>
        <taxon>Ecdysozoa</taxon>
        <taxon>Arthropoda</taxon>
        <taxon>Hexapoda</taxon>
        <taxon>Insecta</taxon>
        <taxon>Pterygota</taxon>
        <taxon>Neoptera</taxon>
        <taxon>Polyneoptera</taxon>
        <taxon>Phasmatodea</taxon>
        <taxon>Verophasmatodea</taxon>
        <taxon>Anareolatae</taxon>
        <taxon>Phasmatidae</taxon>
        <taxon>Eurycanthinae</taxon>
        <taxon>Dryococelus</taxon>
    </lineage>
</organism>
<evidence type="ECO:0008006" key="3">
    <source>
        <dbReference type="Google" id="ProtNLM"/>
    </source>
</evidence>
<protein>
    <recommendedName>
        <fullName evidence="3">Integrase catalytic domain-containing protein</fullName>
    </recommendedName>
</protein>
<reference evidence="1 2" key="1">
    <citation type="submission" date="2023-02" db="EMBL/GenBank/DDBJ databases">
        <title>LHISI_Scaffold_Assembly.</title>
        <authorList>
            <person name="Stuart O.P."/>
            <person name="Cleave R."/>
            <person name="Magrath M.J.L."/>
            <person name="Mikheyev A.S."/>
        </authorList>
    </citation>
    <scope>NUCLEOTIDE SEQUENCE [LARGE SCALE GENOMIC DNA]</scope>
    <source>
        <strain evidence="1">Daus_M_001</strain>
        <tissue evidence="1">Leg muscle</tissue>
    </source>
</reference>
<keyword evidence="2" id="KW-1185">Reference proteome</keyword>
<dbReference type="InterPro" id="IPR036397">
    <property type="entry name" value="RNaseH_sf"/>
</dbReference>
<proteinExistence type="predicted"/>
<dbReference type="EMBL" id="JARBHB010000006">
    <property type="protein sequence ID" value="KAJ8880885.1"/>
    <property type="molecule type" value="Genomic_DNA"/>
</dbReference>
<comment type="caution">
    <text evidence="1">The sequence shown here is derived from an EMBL/GenBank/DDBJ whole genome shotgun (WGS) entry which is preliminary data.</text>
</comment>
<sequence length="144" mass="16474">MVRELLKLMDIQSTITSGYCRQCIGAVERLHATLTTMMSQYVSTNQKDWDQCLPVVTGFSPFLVYGQEPVVPSEVCLNQGVAEAESRLLRQKWKKLLRQTAENLRQQQEMVKQQCDPHRRVVEYHPGQEVLIYTPIAEVPTPLG</sequence>
<dbReference type="Proteomes" id="UP001159363">
    <property type="component" value="Chromosome 5"/>
</dbReference>
<name>A0ABQ9H9H4_9NEOP</name>
<evidence type="ECO:0000313" key="1">
    <source>
        <dbReference type="EMBL" id="KAJ8880885.1"/>
    </source>
</evidence>